<dbReference type="SUPFAM" id="SSF51679">
    <property type="entry name" value="Bacterial luciferase-like"/>
    <property type="match status" value="1"/>
</dbReference>
<dbReference type="Proteomes" id="UP001500618">
    <property type="component" value="Unassembled WGS sequence"/>
</dbReference>
<dbReference type="NCBIfam" id="TIGR03558">
    <property type="entry name" value="oxido_grp_1"/>
    <property type="match status" value="2"/>
</dbReference>
<evidence type="ECO:0000259" key="2">
    <source>
        <dbReference type="Pfam" id="PF00296"/>
    </source>
</evidence>
<dbReference type="PANTHER" id="PTHR30137">
    <property type="entry name" value="LUCIFERASE-LIKE MONOOXYGENASE"/>
    <property type="match status" value="1"/>
</dbReference>
<accession>A0ABN2J246</accession>
<dbReference type="InterPro" id="IPR036661">
    <property type="entry name" value="Luciferase-like_sf"/>
</dbReference>
<name>A0ABN2J246_9ACTN</name>
<reference evidence="3 4" key="1">
    <citation type="journal article" date="2019" name="Int. J. Syst. Evol. Microbiol.">
        <title>The Global Catalogue of Microorganisms (GCM) 10K type strain sequencing project: providing services to taxonomists for standard genome sequencing and annotation.</title>
        <authorList>
            <consortium name="The Broad Institute Genomics Platform"/>
            <consortium name="The Broad Institute Genome Sequencing Center for Infectious Disease"/>
            <person name="Wu L."/>
            <person name="Ma J."/>
        </authorList>
    </citation>
    <scope>NUCLEOTIDE SEQUENCE [LARGE SCALE GENOMIC DNA]</scope>
    <source>
        <strain evidence="3 4">JCM 14718</strain>
    </source>
</reference>
<evidence type="ECO:0000256" key="1">
    <source>
        <dbReference type="ARBA" id="ARBA00007789"/>
    </source>
</evidence>
<gene>
    <name evidence="3" type="ORF">GCM10009765_76490</name>
</gene>
<proteinExistence type="predicted"/>
<keyword evidence="4" id="KW-1185">Reference proteome</keyword>
<dbReference type="CDD" id="cd00347">
    <property type="entry name" value="Flavin_utilizing_monoxygenases"/>
    <property type="match status" value="2"/>
</dbReference>
<dbReference type="EMBL" id="BAAANY010000040">
    <property type="protein sequence ID" value="GAA1716492.1"/>
    <property type="molecule type" value="Genomic_DNA"/>
</dbReference>
<dbReference type="InterPro" id="IPR011251">
    <property type="entry name" value="Luciferase-like_dom"/>
</dbReference>
<organism evidence="3 4">
    <name type="scientific">Fodinicola feengrottensis</name>
    <dbReference type="NCBI Taxonomy" id="435914"/>
    <lineage>
        <taxon>Bacteria</taxon>
        <taxon>Bacillati</taxon>
        <taxon>Actinomycetota</taxon>
        <taxon>Actinomycetes</taxon>
        <taxon>Mycobacteriales</taxon>
        <taxon>Fodinicola</taxon>
    </lineage>
</organism>
<dbReference type="InterPro" id="IPR019949">
    <property type="entry name" value="CmoO-like"/>
</dbReference>
<dbReference type="PANTHER" id="PTHR30137:SF6">
    <property type="entry name" value="LUCIFERASE-LIKE MONOOXYGENASE"/>
    <property type="match status" value="1"/>
</dbReference>
<dbReference type="Gene3D" id="3.20.20.30">
    <property type="entry name" value="Luciferase-like domain"/>
    <property type="match status" value="1"/>
</dbReference>
<protein>
    <submittedName>
        <fullName evidence="3">LLM class flavin-dependent oxidoreductase</fullName>
    </submittedName>
</protein>
<evidence type="ECO:0000313" key="4">
    <source>
        <dbReference type="Proteomes" id="UP001500618"/>
    </source>
</evidence>
<evidence type="ECO:0000313" key="3">
    <source>
        <dbReference type="EMBL" id="GAA1716492.1"/>
    </source>
</evidence>
<feature type="domain" description="Luciferase-like" evidence="2">
    <location>
        <begin position="20"/>
        <end position="125"/>
    </location>
</feature>
<feature type="domain" description="Luciferase-like" evidence="2">
    <location>
        <begin position="203"/>
        <end position="357"/>
    </location>
</feature>
<sequence length="384" mass="40078">MKRKPMSGESPMTRTPLSILDLSPVPAGGTARDAVRNSVELAQKAEAAGFHRYWLAEHHIATGVASSATAVLIGQVAAATSRIRVGAGAIQLGHHTALSVAEEFGTLAAFYPGRIDLGLGRSGHRKPPPPGVKIPEPPKQEPKVIDGLLVPGPFPIGRAARSGKLALENSLLHLPGSTPVDYADSVHDILAFLAGTYKSGDCVQAHAVPGEGADVQPWILGSSGGESAILAGKLGLPFAAAYHVAPAGVLAAIDAYRSAFRPSQWLSEPYVVVSADVVVAETDAKAAELAAPYGLWVLAIRSGKGARSYPSAAEAAAYNWTDEDRELVTDRVDTQLVGSPATVAAKLAVVRAATGADELLITTITYDHADRVRSHQLIAEEWLG</sequence>
<dbReference type="Pfam" id="PF00296">
    <property type="entry name" value="Bac_luciferase"/>
    <property type="match status" value="2"/>
</dbReference>
<dbReference type="InterPro" id="IPR050766">
    <property type="entry name" value="Bact_Lucif_Oxidored"/>
</dbReference>
<comment type="caution">
    <text evidence="3">The sequence shown here is derived from an EMBL/GenBank/DDBJ whole genome shotgun (WGS) entry which is preliminary data.</text>
</comment>
<comment type="similarity">
    <text evidence="1">To bacterial alkanal monooxygenase alpha and beta chains.</text>
</comment>